<organism evidence="4 5">
    <name type="scientific">Rotaria magnacalcarata</name>
    <dbReference type="NCBI Taxonomy" id="392030"/>
    <lineage>
        <taxon>Eukaryota</taxon>
        <taxon>Metazoa</taxon>
        <taxon>Spiralia</taxon>
        <taxon>Gnathifera</taxon>
        <taxon>Rotifera</taxon>
        <taxon>Eurotatoria</taxon>
        <taxon>Bdelloidea</taxon>
        <taxon>Philodinida</taxon>
        <taxon>Philodinidae</taxon>
        <taxon>Rotaria</taxon>
    </lineage>
</organism>
<evidence type="ECO:0000256" key="2">
    <source>
        <dbReference type="ARBA" id="ARBA00022737"/>
    </source>
</evidence>
<dbReference type="PROSITE" id="PS51897">
    <property type="entry name" value="ANNEXIN_2"/>
    <property type="match status" value="2"/>
</dbReference>
<dbReference type="GO" id="GO:0032509">
    <property type="term" value="P:endosome transport via multivesicular body sorting pathway"/>
    <property type="evidence" value="ECO:0007669"/>
    <property type="project" value="TreeGrafter"/>
</dbReference>
<dbReference type="SMART" id="SM00335">
    <property type="entry name" value="ANX"/>
    <property type="match status" value="2"/>
</dbReference>
<dbReference type="GO" id="GO:0005509">
    <property type="term" value="F:calcium ion binding"/>
    <property type="evidence" value="ECO:0007669"/>
    <property type="project" value="InterPro"/>
</dbReference>
<dbReference type="GO" id="GO:0005634">
    <property type="term" value="C:nucleus"/>
    <property type="evidence" value="ECO:0007669"/>
    <property type="project" value="TreeGrafter"/>
</dbReference>
<sequence>MHVVDKRPAQIPRKTCIDTILGIPNLSDVFEAVINGNGKRILNILLLSPVEYDCFELRRILQGKKSDENVFIEICLTRSNKQIKAIVDNYSKIFKSSLQDDIIDDQETPSKQIIIALLQGNRPENDNIDEDEVLEDAQQLYQTNSKWRKDGSTFVRLLCNRSTENLKQIFASYQEFSGIDIEDSIQIDKDLELSRTLMTIGNEPFFVEF</sequence>
<evidence type="ECO:0000256" key="1">
    <source>
        <dbReference type="ARBA" id="ARBA00007831"/>
    </source>
</evidence>
<comment type="caution">
    <text evidence="4">The sequence shown here is derived from an EMBL/GenBank/DDBJ whole genome shotgun (WGS) entry which is preliminary data.</text>
</comment>
<dbReference type="AlphaFoldDB" id="A0A8S2N978"/>
<reference evidence="4" key="1">
    <citation type="submission" date="2021-02" db="EMBL/GenBank/DDBJ databases">
        <authorList>
            <person name="Nowell W R."/>
        </authorList>
    </citation>
    <scope>NUCLEOTIDE SEQUENCE</scope>
</reference>
<dbReference type="GO" id="GO:0012506">
    <property type="term" value="C:vesicle membrane"/>
    <property type="evidence" value="ECO:0007669"/>
    <property type="project" value="TreeGrafter"/>
</dbReference>
<dbReference type="InterPro" id="IPR037104">
    <property type="entry name" value="Annexin_sf"/>
</dbReference>
<dbReference type="Proteomes" id="UP000681967">
    <property type="component" value="Unassembled WGS sequence"/>
</dbReference>
<proteinExistence type="inferred from homology"/>
<evidence type="ECO:0000256" key="3">
    <source>
        <dbReference type="ARBA" id="ARBA00023216"/>
    </source>
</evidence>
<dbReference type="PRINTS" id="PR00196">
    <property type="entry name" value="ANNEXIN"/>
</dbReference>
<dbReference type="Pfam" id="PF00191">
    <property type="entry name" value="Annexin"/>
    <property type="match status" value="2"/>
</dbReference>
<dbReference type="InterPro" id="IPR018502">
    <property type="entry name" value="Annexin_repeat"/>
</dbReference>
<name>A0A8S2N978_9BILA</name>
<keyword evidence="3" id="KW-0041">Annexin</keyword>
<dbReference type="GO" id="GO:0001786">
    <property type="term" value="F:phosphatidylserine binding"/>
    <property type="evidence" value="ECO:0007669"/>
    <property type="project" value="TreeGrafter"/>
</dbReference>
<dbReference type="Gene3D" id="1.10.220.10">
    <property type="entry name" value="Annexin"/>
    <property type="match status" value="2"/>
</dbReference>
<dbReference type="InterPro" id="IPR001464">
    <property type="entry name" value="Annexin"/>
</dbReference>
<evidence type="ECO:0008006" key="6">
    <source>
        <dbReference type="Google" id="ProtNLM"/>
    </source>
</evidence>
<dbReference type="PANTHER" id="PTHR10502">
    <property type="entry name" value="ANNEXIN"/>
    <property type="match status" value="1"/>
</dbReference>
<keyword evidence="2" id="KW-0677">Repeat</keyword>
<evidence type="ECO:0000313" key="5">
    <source>
        <dbReference type="Proteomes" id="UP000681967"/>
    </source>
</evidence>
<dbReference type="GO" id="GO:0005544">
    <property type="term" value="F:calcium-dependent phospholipid binding"/>
    <property type="evidence" value="ECO:0007669"/>
    <property type="project" value="InterPro"/>
</dbReference>
<gene>
    <name evidence="4" type="ORF">BYL167_LOCUS12588</name>
</gene>
<dbReference type="SUPFAM" id="SSF47874">
    <property type="entry name" value="Annexin"/>
    <property type="match status" value="1"/>
</dbReference>
<protein>
    <recommendedName>
        <fullName evidence="6">Annexin</fullName>
    </recommendedName>
</protein>
<dbReference type="GO" id="GO:0005886">
    <property type="term" value="C:plasma membrane"/>
    <property type="evidence" value="ECO:0007669"/>
    <property type="project" value="TreeGrafter"/>
</dbReference>
<evidence type="ECO:0000313" key="4">
    <source>
        <dbReference type="EMBL" id="CAF3980579.1"/>
    </source>
</evidence>
<comment type="similarity">
    <text evidence="1">Belongs to the annexin family.</text>
</comment>
<accession>A0A8S2N978</accession>
<dbReference type="EMBL" id="CAJOBH010004183">
    <property type="protein sequence ID" value="CAF3980579.1"/>
    <property type="molecule type" value="Genomic_DNA"/>
</dbReference>
<dbReference type="GO" id="GO:0005737">
    <property type="term" value="C:cytoplasm"/>
    <property type="evidence" value="ECO:0007669"/>
    <property type="project" value="TreeGrafter"/>
</dbReference>
<dbReference type="PANTHER" id="PTHR10502:SF233">
    <property type="entry name" value="ANNEXIN B9"/>
    <property type="match status" value="1"/>
</dbReference>